<dbReference type="EMBL" id="BK032511">
    <property type="protein sequence ID" value="DAF44399.1"/>
    <property type="molecule type" value="Genomic_DNA"/>
</dbReference>
<evidence type="ECO:0000313" key="1">
    <source>
        <dbReference type="EMBL" id="DAF44399.1"/>
    </source>
</evidence>
<name>A0A8S5S0Z9_9CAUD</name>
<sequence>MSASDELIEVVMLFTPALSPEPTILDHTDGN</sequence>
<protein>
    <submittedName>
        <fullName evidence="1">Uncharacterized protein</fullName>
    </submittedName>
</protein>
<reference evidence="1" key="1">
    <citation type="journal article" date="2021" name="Proc. Natl. Acad. Sci. U.S.A.">
        <title>A Catalog of Tens of Thousands of Viruses from Human Metagenomes Reveals Hidden Associations with Chronic Diseases.</title>
        <authorList>
            <person name="Tisza M.J."/>
            <person name="Buck C.B."/>
        </authorList>
    </citation>
    <scope>NUCLEOTIDE SEQUENCE</scope>
    <source>
        <strain evidence="1">Ct8Lf7</strain>
    </source>
</reference>
<organism evidence="1">
    <name type="scientific">Podoviridae sp. ct8Lf7</name>
    <dbReference type="NCBI Taxonomy" id="2827723"/>
    <lineage>
        <taxon>Viruses</taxon>
        <taxon>Duplodnaviria</taxon>
        <taxon>Heunggongvirae</taxon>
        <taxon>Uroviricota</taxon>
        <taxon>Caudoviricetes</taxon>
    </lineage>
</organism>
<proteinExistence type="predicted"/>
<accession>A0A8S5S0Z9</accession>